<dbReference type="Proteomes" id="UP000634136">
    <property type="component" value="Unassembled WGS sequence"/>
</dbReference>
<evidence type="ECO:0000256" key="1">
    <source>
        <dbReference type="SAM" id="MobiDB-lite"/>
    </source>
</evidence>
<dbReference type="AlphaFoldDB" id="A0A834SX98"/>
<proteinExistence type="predicted"/>
<comment type="caution">
    <text evidence="2">The sequence shown here is derived from an EMBL/GenBank/DDBJ whole genome shotgun (WGS) entry which is preliminary data.</text>
</comment>
<name>A0A834SX98_9FABA</name>
<dbReference type="EMBL" id="JAAIUW010000011">
    <property type="protein sequence ID" value="KAF7810661.1"/>
    <property type="molecule type" value="Genomic_DNA"/>
</dbReference>
<keyword evidence="3" id="KW-1185">Reference proteome</keyword>
<protein>
    <submittedName>
        <fullName evidence="2">Uncharacterized protein</fullName>
    </submittedName>
</protein>
<evidence type="ECO:0000313" key="3">
    <source>
        <dbReference type="Proteomes" id="UP000634136"/>
    </source>
</evidence>
<organism evidence="2 3">
    <name type="scientific">Senna tora</name>
    <dbReference type="NCBI Taxonomy" id="362788"/>
    <lineage>
        <taxon>Eukaryota</taxon>
        <taxon>Viridiplantae</taxon>
        <taxon>Streptophyta</taxon>
        <taxon>Embryophyta</taxon>
        <taxon>Tracheophyta</taxon>
        <taxon>Spermatophyta</taxon>
        <taxon>Magnoliopsida</taxon>
        <taxon>eudicotyledons</taxon>
        <taxon>Gunneridae</taxon>
        <taxon>Pentapetalae</taxon>
        <taxon>rosids</taxon>
        <taxon>fabids</taxon>
        <taxon>Fabales</taxon>
        <taxon>Fabaceae</taxon>
        <taxon>Caesalpinioideae</taxon>
        <taxon>Cassia clade</taxon>
        <taxon>Senna</taxon>
    </lineage>
</organism>
<evidence type="ECO:0000313" key="2">
    <source>
        <dbReference type="EMBL" id="KAF7810661.1"/>
    </source>
</evidence>
<reference evidence="2" key="1">
    <citation type="submission" date="2020-09" db="EMBL/GenBank/DDBJ databases">
        <title>Genome-Enabled Discovery of Anthraquinone Biosynthesis in Senna tora.</title>
        <authorList>
            <person name="Kang S.-H."/>
            <person name="Pandey R.P."/>
            <person name="Lee C.-M."/>
            <person name="Sim J.-S."/>
            <person name="Jeong J.-T."/>
            <person name="Choi B.-S."/>
            <person name="Jung M."/>
            <person name="Ginzburg D."/>
            <person name="Zhao K."/>
            <person name="Won S.Y."/>
            <person name="Oh T.-J."/>
            <person name="Yu Y."/>
            <person name="Kim N.-H."/>
            <person name="Lee O.R."/>
            <person name="Lee T.-H."/>
            <person name="Bashyal P."/>
            <person name="Kim T.-S."/>
            <person name="Lee W.-H."/>
            <person name="Kawkins C."/>
            <person name="Kim C.-K."/>
            <person name="Kim J.S."/>
            <person name="Ahn B.O."/>
            <person name="Rhee S.Y."/>
            <person name="Sohng J.K."/>
        </authorList>
    </citation>
    <scope>NUCLEOTIDE SEQUENCE</scope>
    <source>
        <tissue evidence="2">Leaf</tissue>
    </source>
</reference>
<accession>A0A834SX98</accession>
<sequence>MNEDGNGGQRARCRRWHPLERDITIPVCKSYESGSVKSPKPQVKTSCKSTAPTVSPPDDNRETLKKILSTNEKLLSKMEQTYLLLMYRSDPRRTIDITMP</sequence>
<feature type="compositionally biased region" description="Polar residues" evidence="1">
    <location>
        <begin position="43"/>
        <end position="53"/>
    </location>
</feature>
<feature type="region of interest" description="Disordered" evidence="1">
    <location>
        <begin position="33"/>
        <end position="61"/>
    </location>
</feature>
<gene>
    <name evidence="2" type="ORF">G2W53_037404</name>
</gene>